<keyword evidence="3" id="KW-1185">Reference proteome</keyword>
<dbReference type="Proteomes" id="UP000292052">
    <property type="component" value="Unassembled WGS sequence"/>
</dbReference>
<evidence type="ECO:0000313" key="2">
    <source>
        <dbReference type="EMBL" id="RZC32385.1"/>
    </source>
</evidence>
<dbReference type="EMBL" id="QDEB01097751">
    <property type="protein sequence ID" value="RZC32385.1"/>
    <property type="molecule type" value="Genomic_DNA"/>
</dbReference>
<evidence type="ECO:0000313" key="3">
    <source>
        <dbReference type="Proteomes" id="UP000292052"/>
    </source>
</evidence>
<sequence>MCHNQWHLIKHLFGAWSIVTVLISLVDVVLTSLIARDYKEHLIDQMIIVCYGIVMTLTARGFILWIVNIVFATVMAKFVIDVIKDENNGARIPIIHGYESS</sequence>
<gene>
    <name evidence="2" type="ORF">BDFB_001552</name>
</gene>
<dbReference type="STRING" id="1661398.A0A482VHY4"/>
<feature type="transmembrane region" description="Helical" evidence="1">
    <location>
        <begin position="46"/>
        <end position="71"/>
    </location>
</feature>
<feature type="non-terminal residue" evidence="2">
    <location>
        <position position="101"/>
    </location>
</feature>
<name>A0A482VHY4_ASBVE</name>
<keyword evidence="1" id="KW-0472">Membrane</keyword>
<keyword evidence="1" id="KW-0812">Transmembrane</keyword>
<dbReference type="OrthoDB" id="10264154at2759"/>
<comment type="caution">
    <text evidence="2">The sequence shown here is derived from an EMBL/GenBank/DDBJ whole genome shotgun (WGS) entry which is preliminary data.</text>
</comment>
<organism evidence="2 3">
    <name type="scientific">Asbolus verrucosus</name>
    <name type="common">Desert ironclad beetle</name>
    <dbReference type="NCBI Taxonomy" id="1661398"/>
    <lineage>
        <taxon>Eukaryota</taxon>
        <taxon>Metazoa</taxon>
        <taxon>Ecdysozoa</taxon>
        <taxon>Arthropoda</taxon>
        <taxon>Hexapoda</taxon>
        <taxon>Insecta</taxon>
        <taxon>Pterygota</taxon>
        <taxon>Neoptera</taxon>
        <taxon>Endopterygota</taxon>
        <taxon>Coleoptera</taxon>
        <taxon>Polyphaga</taxon>
        <taxon>Cucujiformia</taxon>
        <taxon>Tenebrionidae</taxon>
        <taxon>Pimeliinae</taxon>
        <taxon>Asbolus</taxon>
    </lineage>
</organism>
<proteinExistence type="predicted"/>
<reference evidence="2 3" key="1">
    <citation type="submission" date="2017-03" db="EMBL/GenBank/DDBJ databases">
        <title>Genome of the blue death feigning beetle - Asbolus verrucosus.</title>
        <authorList>
            <person name="Rider S.D."/>
        </authorList>
    </citation>
    <scope>NUCLEOTIDE SEQUENCE [LARGE SCALE GENOMIC DNA]</scope>
    <source>
        <strain evidence="2">Butters</strain>
        <tissue evidence="2">Head and leg muscle</tissue>
    </source>
</reference>
<keyword evidence="1" id="KW-1133">Transmembrane helix</keyword>
<dbReference type="AlphaFoldDB" id="A0A482VHY4"/>
<feature type="transmembrane region" description="Helical" evidence="1">
    <location>
        <begin position="12"/>
        <end position="34"/>
    </location>
</feature>
<evidence type="ECO:0000256" key="1">
    <source>
        <dbReference type="SAM" id="Phobius"/>
    </source>
</evidence>
<protein>
    <submittedName>
        <fullName evidence="2">Uncharacterized protein</fullName>
    </submittedName>
</protein>
<accession>A0A482VHY4</accession>